<dbReference type="Gene3D" id="2.60.40.10">
    <property type="entry name" value="Immunoglobulins"/>
    <property type="match status" value="3"/>
</dbReference>
<organism evidence="2 3">
    <name type="scientific">Granulicella pectinivorans</name>
    <dbReference type="NCBI Taxonomy" id="474950"/>
    <lineage>
        <taxon>Bacteria</taxon>
        <taxon>Pseudomonadati</taxon>
        <taxon>Acidobacteriota</taxon>
        <taxon>Terriglobia</taxon>
        <taxon>Terriglobales</taxon>
        <taxon>Acidobacteriaceae</taxon>
        <taxon>Granulicella</taxon>
    </lineage>
</organism>
<dbReference type="Pfam" id="PF08757">
    <property type="entry name" value="CotH"/>
    <property type="match status" value="1"/>
</dbReference>
<dbReference type="InterPro" id="IPR032109">
    <property type="entry name" value="Big_3_5"/>
</dbReference>
<dbReference type="RefSeq" id="WP_175528808.1">
    <property type="nucleotide sequence ID" value="NZ_FOZL01000001.1"/>
</dbReference>
<feature type="domain" description="Bacterial Ig-like" evidence="1">
    <location>
        <begin position="589"/>
        <end position="664"/>
    </location>
</feature>
<dbReference type="InterPro" id="IPR013783">
    <property type="entry name" value="Ig-like_fold"/>
</dbReference>
<proteinExistence type="predicted"/>
<reference evidence="2 3" key="1">
    <citation type="submission" date="2016-10" db="EMBL/GenBank/DDBJ databases">
        <authorList>
            <person name="de Groot N.N."/>
        </authorList>
    </citation>
    <scope>NUCLEOTIDE SEQUENCE [LARGE SCALE GENOMIC DNA]</scope>
    <source>
        <strain evidence="2 3">DSM 21001</strain>
    </source>
</reference>
<accession>A0A1I6L4S2</accession>
<dbReference type="Proteomes" id="UP000199024">
    <property type="component" value="Unassembled WGS sequence"/>
</dbReference>
<name>A0A1I6L4S2_9BACT</name>
<keyword evidence="3" id="KW-1185">Reference proteome</keyword>
<evidence type="ECO:0000313" key="3">
    <source>
        <dbReference type="Proteomes" id="UP000199024"/>
    </source>
</evidence>
<evidence type="ECO:0000259" key="1">
    <source>
        <dbReference type="Pfam" id="PF16640"/>
    </source>
</evidence>
<dbReference type="Pfam" id="PF16640">
    <property type="entry name" value="Big_3_5"/>
    <property type="match status" value="3"/>
</dbReference>
<feature type="domain" description="Bacterial Ig-like" evidence="1">
    <location>
        <begin position="682"/>
        <end position="770"/>
    </location>
</feature>
<evidence type="ECO:0000313" key="2">
    <source>
        <dbReference type="EMBL" id="SFR98417.1"/>
    </source>
</evidence>
<gene>
    <name evidence="2" type="ORF">SAMN05421771_0254</name>
</gene>
<dbReference type="InterPro" id="IPR014867">
    <property type="entry name" value="Spore_coat_CotH_CotH2/3/7"/>
</dbReference>
<feature type="domain" description="Bacterial Ig-like" evidence="1">
    <location>
        <begin position="1264"/>
        <end position="1353"/>
    </location>
</feature>
<sequence>MFSRFHSTFSIVFFVLCFGWSLPGIAQTLSVSSSISALTIHPGDSGITIPVTLGGTGTGTNPVSITLTGLPSGISVSPLSLAPGTSGVLQLAASVAADQEAFPHYDPTNPDTATSTISVVATQGTTSATFPLSLTVSLHNPSFLPSPQGINLPIVSINTGGTAIVSKAINVPGTITITSADGSTTYLPGIAGTDNTATFHVHGNTTALMPKLPYSVSLNTSTDLLSGMGLSCGYVKSGGVATCDKSKSYVLLANYDDKTLLRDWSASALANSITFGGAYLNSPANSPTPSGTSTLMWWAPHSLFVELYLNGAYQGTYQLIEQVKVDSHRVNINEMAKTDISGKALTGGYFLEIDQRQAEDFTFITPHGVYFGLEDPDFTPEVPEQTTYIQNYVNAAEAALFSPNYTDPTLGWRAYFDDASLVNYYLVNDLMGNLDAGRFFSSIYLYKDKNNPLLYMGPVWDFDLSAGTALSQAITEPTVPWMQTQNPWYPRLFSDPSFLADVRSQFNAMKSNGVLSNWITSIAQQGSALETAQKNNFSRWPMLGILVWPDTEAVGTYDGEVEFLTTWLRRRMGYLDTVLNTKTTTTTALTATPTVLVAGTSATLTATISGSHPSGSVSFSANTVPLGTAPINASGVATLTTTNLPAGLLYVSAYYDGDTTNGGSGIGIILNNIAPVASMTHLTASTTSLNAGDPITLTASMVLGTSVLPTGTVTFYSNGASIGSATLNSNGTASITVTNLTVGADSVTAGYNGDSIYSTSTSNALSVTVNGIDPQLAFTTIGAHTFGDAAFAVSATSNSTGALTYSVTSGPATVAGNIVTLTGAGPVTLTVAQAAQGNYAASTATATFSVAKATPTLAFAAIATHAFNDAPFTVSATSASSGTVTYSVISGQATLSGNTVTITGLGVVVLGASQAAQGNYDVASAQTSFLVIKAIPVMNFAPVGPHTYGDAPFAVSATSTSTATITYSVVSGPATIAGNMVTVTGAGTVVLQADQSVHGNYDIATTQTSFMVAKATPVLSFGTLAAHTFGDAPFAVSATSTSPASITYSVVSGPATIAGSTMTLTGSGTVLLQADQPTQDNYIAASARGSFTIAKATPALTFGTLAAHTFGDAPFAISATSTSPATITYSVVSGPATVAGNIVTLTGAGTVLLQTDQATQDNYNAGSAQMSFTVTKATPAISFASITGHTFGDAPFTVSATSTSSAAIAYRVVSGQATISGSTVSLTGAGAIVLAATQEATDNYALGSANTSVPVARAAIAVTLSANSTSIVPGQAVILTATPAATGISLPASGTVSFLVDGAALGQPVSMSSGVAVLSTTALLSGARSVTAVYSGDQNFLASTSGSVVVTVAPLDFTLTAGSSVSQTVSAGTSVSFNAQLAPLYQAYPGTVSFSLTGLPAGATYTVSPATVDAGAGAVPVVVTLRTSTATARRTSNSKVVYLGFLVLALPLAGMRQRRTRGLMLVTLLALLGGTAALSGCGDKATVAQTFPLTLNATSGSVQHSVSFTVTVQ</sequence>
<dbReference type="EMBL" id="FOZL01000001">
    <property type="protein sequence ID" value="SFR98417.1"/>
    <property type="molecule type" value="Genomic_DNA"/>
</dbReference>
<protein>
    <submittedName>
        <fullName evidence="2">Ig-like domain (Group 3)</fullName>
    </submittedName>
</protein>
<dbReference type="STRING" id="474950.SAMN05421771_0254"/>